<keyword evidence="4" id="KW-0479">Metal-binding</keyword>
<evidence type="ECO:0000256" key="2">
    <source>
        <dbReference type="ARBA" id="ARBA00004123"/>
    </source>
</evidence>
<evidence type="ECO:0000313" key="16">
    <source>
        <dbReference type="Proteomes" id="UP000053201"/>
    </source>
</evidence>
<evidence type="ECO:0000259" key="14">
    <source>
        <dbReference type="PROSITE" id="PS50969"/>
    </source>
</evidence>
<dbReference type="InterPro" id="IPR029071">
    <property type="entry name" value="Ubiquitin-like_domsf"/>
</dbReference>
<dbReference type="PANTHER" id="PTHR48493:SF1">
    <property type="entry name" value="UBIQUITIN-LIKE DOMAIN-CONTAINING CTD PHOSPHATASE 1"/>
    <property type="match status" value="1"/>
</dbReference>
<dbReference type="PROSITE" id="PS50053">
    <property type="entry name" value="UBIQUITIN_2"/>
    <property type="match status" value="1"/>
</dbReference>
<dbReference type="eggNOG" id="KOG1605">
    <property type="taxonomic scope" value="Eukaryota"/>
</dbReference>
<proteinExistence type="predicted"/>
<dbReference type="Pfam" id="PF00240">
    <property type="entry name" value="ubiquitin"/>
    <property type="match status" value="1"/>
</dbReference>
<dbReference type="InterPro" id="IPR000626">
    <property type="entry name" value="Ubiquitin-like_dom"/>
</dbReference>
<comment type="catalytic activity">
    <reaction evidence="11">
        <text>O-phospho-L-threonyl-[protein] + H2O = L-threonyl-[protein] + phosphate</text>
        <dbReference type="Rhea" id="RHEA:47004"/>
        <dbReference type="Rhea" id="RHEA-COMP:11060"/>
        <dbReference type="Rhea" id="RHEA-COMP:11605"/>
        <dbReference type="ChEBI" id="CHEBI:15377"/>
        <dbReference type="ChEBI" id="CHEBI:30013"/>
        <dbReference type="ChEBI" id="CHEBI:43474"/>
        <dbReference type="ChEBI" id="CHEBI:61977"/>
        <dbReference type="EC" id="3.1.3.16"/>
    </reaction>
</comment>
<dbReference type="Gene3D" id="3.10.20.90">
    <property type="entry name" value="Phosphatidylinositol 3-kinase Catalytic Subunit, Chain A, domain 1"/>
    <property type="match status" value="1"/>
</dbReference>
<evidence type="ECO:0000256" key="4">
    <source>
        <dbReference type="ARBA" id="ARBA00022723"/>
    </source>
</evidence>
<evidence type="ECO:0000256" key="6">
    <source>
        <dbReference type="ARBA" id="ARBA00022842"/>
    </source>
</evidence>
<comment type="catalytic activity">
    <reaction evidence="10">
        <text>O-phospho-L-seryl-[protein] + H2O = L-seryl-[protein] + phosphate</text>
        <dbReference type="Rhea" id="RHEA:20629"/>
        <dbReference type="Rhea" id="RHEA-COMP:9863"/>
        <dbReference type="Rhea" id="RHEA-COMP:11604"/>
        <dbReference type="ChEBI" id="CHEBI:15377"/>
        <dbReference type="ChEBI" id="CHEBI:29999"/>
        <dbReference type="ChEBI" id="CHEBI:43474"/>
        <dbReference type="ChEBI" id="CHEBI:83421"/>
        <dbReference type="EC" id="3.1.3.16"/>
    </reaction>
</comment>
<dbReference type="Pfam" id="PF03031">
    <property type="entry name" value="NIF"/>
    <property type="match status" value="1"/>
</dbReference>
<dbReference type="CDD" id="cd01813">
    <property type="entry name" value="Ubl_UBLCP1"/>
    <property type="match status" value="1"/>
</dbReference>
<evidence type="ECO:0000256" key="3">
    <source>
        <dbReference type="ARBA" id="ARBA00013081"/>
    </source>
</evidence>
<evidence type="ECO:0000256" key="10">
    <source>
        <dbReference type="ARBA" id="ARBA00047761"/>
    </source>
</evidence>
<evidence type="ECO:0000259" key="13">
    <source>
        <dbReference type="PROSITE" id="PS50053"/>
    </source>
</evidence>
<comment type="cofactor">
    <cofactor evidence="1">
        <name>Mg(2+)</name>
        <dbReference type="ChEBI" id="CHEBI:18420"/>
    </cofactor>
</comment>
<dbReference type="VEuPathDB" id="FungiDB:SPPG_08500"/>
<dbReference type="SUPFAM" id="SSF54236">
    <property type="entry name" value="Ubiquitin-like"/>
    <property type="match status" value="1"/>
</dbReference>
<dbReference type="NCBIfam" id="TIGR02245">
    <property type="entry name" value="HAD_IIID1"/>
    <property type="match status" value="1"/>
</dbReference>
<dbReference type="AlphaFoldDB" id="A0A0L0H5D9"/>
<evidence type="ECO:0000256" key="5">
    <source>
        <dbReference type="ARBA" id="ARBA00022801"/>
    </source>
</evidence>
<evidence type="ECO:0000256" key="8">
    <source>
        <dbReference type="ARBA" id="ARBA00023242"/>
    </source>
</evidence>
<organism evidence="15 16">
    <name type="scientific">Spizellomyces punctatus (strain DAOM BR117)</name>
    <dbReference type="NCBI Taxonomy" id="645134"/>
    <lineage>
        <taxon>Eukaryota</taxon>
        <taxon>Fungi</taxon>
        <taxon>Fungi incertae sedis</taxon>
        <taxon>Chytridiomycota</taxon>
        <taxon>Chytridiomycota incertae sedis</taxon>
        <taxon>Chytridiomycetes</taxon>
        <taxon>Spizellomycetales</taxon>
        <taxon>Spizellomycetaceae</taxon>
        <taxon>Spizellomyces</taxon>
    </lineage>
</organism>
<evidence type="ECO:0000256" key="1">
    <source>
        <dbReference type="ARBA" id="ARBA00001946"/>
    </source>
</evidence>
<evidence type="ECO:0000256" key="12">
    <source>
        <dbReference type="SAM" id="MobiDB-lite"/>
    </source>
</evidence>
<dbReference type="GO" id="GO:0090364">
    <property type="term" value="P:regulation of proteasome assembly"/>
    <property type="evidence" value="ECO:0007669"/>
    <property type="project" value="InterPro"/>
</dbReference>
<dbReference type="Proteomes" id="UP000053201">
    <property type="component" value="Unassembled WGS sequence"/>
</dbReference>
<keyword evidence="8" id="KW-0539">Nucleus</keyword>
<evidence type="ECO:0000256" key="11">
    <source>
        <dbReference type="ARBA" id="ARBA00048336"/>
    </source>
</evidence>
<sequence length="407" mass="46242">MVQDITEMRSTTPGEQEPSTGVLKRSASTSMSAEETLVRVQEEAIVVDNTEDGQEKQSQVHISLTAAWNGQKYPILLPATSTIGDLKRQLAEVTQVQPLRQKLIGFVKGKLPNDDVVLDSLGLKADHAFMMIGTVEQKILQEPAIAELPEVVNDLDFDFLDYMPSDDRYRNDERNRRKLREYIDKTKITVFNDLRAGKKMLVLDLDYTLFDCKSTAGHISELARPGLHEMLTAVYAYYDICIWSQTSWKWLEMKITELGILTHSSYRIAFVMDRTSMFSITSTTRRVDGKPVKHEVKALDIIWTKFPDRYSAANTIHIDDVSRNFAMNPQSGLKISAFKNAPINRHKDRTLFPLTKYLLQLALVDDFRRLDHKNWKSFSGQLPSNIPDMSFPPEWGSNWGAFGGSGS</sequence>
<name>A0A0L0H5D9_SPIPD</name>
<feature type="region of interest" description="Disordered" evidence="12">
    <location>
        <begin position="1"/>
        <end position="29"/>
    </location>
</feature>
<dbReference type="InParanoid" id="A0A0L0H5D9"/>
<dbReference type="EC" id="3.1.3.16" evidence="3"/>
<evidence type="ECO:0000256" key="7">
    <source>
        <dbReference type="ARBA" id="ARBA00022912"/>
    </source>
</evidence>
<dbReference type="InterPro" id="IPR036412">
    <property type="entry name" value="HAD-like_sf"/>
</dbReference>
<dbReference type="PANTHER" id="PTHR48493">
    <property type="entry name" value="UBIQUITIN-LIKE DOMAIN-CONTAINING CTD PHOSPHATASE 1"/>
    <property type="match status" value="1"/>
</dbReference>
<dbReference type="InterPro" id="IPR011943">
    <property type="entry name" value="HAD-SF_hydro_IIID"/>
</dbReference>
<gene>
    <name evidence="15" type="ORF">SPPG_08500</name>
</gene>
<evidence type="ECO:0000256" key="9">
    <source>
        <dbReference type="ARBA" id="ARBA00032039"/>
    </source>
</evidence>
<feature type="compositionally biased region" description="Polar residues" evidence="12">
    <location>
        <begin position="8"/>
        <end position="19"/>
    </location>
</feature>
<dbReference type="RefSeq" id="XP_016604151.1">
    <property type="nucleotide sequence ID" value="XM_016756651.1"/>
</dbReference>
<reference evidence="15 16" key="1">
    <citation type="submission" date="2009-08" db="EMBL/GenBank/DDBJ databases">
        <title>The Genome Sequence of Spizellomyces punctatus strain DAOM BR117.</title>
        <authorList>
            <consortium name="The Broad Institute Genome Sequencing Platform"/>
            <person name="Russ C."/>
            <person name="Cuomo C."/>
            <person name="Shea T."/>
            <person name="Young S.K."/>
            <person name="Zeng Q."/>
            <person name="Koehrsen M."/>
            <person name="Haas B."/>
            <person name="Borodovsky M."/>
            <person name="Guigo R."/>
            <person name="Alvarado L."/>
            <person name="Berlin A."/>
            <person name="Bochicchio J."/>
            <person name="Borenstein D."/>
            <person name="Chapman S."/>
            <person name="Chen Z."/>
            <person name="Engels R."/>
            <person name="Freedman E."/>
            <person name="Gellesch M."/>
            <person name="Goldberg J."/>
            <person name="Griggs A."/>
            <person name="Gujja S."/>
            <person name="Heiman D."/>
            <person name="Hepburn T."/>
            <person name="Howarth C."/>
            <person name="Jen D."/>
            <person name="Larson L."/>
            <person name="Lewis B."/>
            <person name="Mehta T."/>
            <person name="Park D."/>
            <person name="Pearson M."/>
            <person name="Roberts A."/>
            <person name="Saif S."/>
            <person name="Shenoy N."/>
            <person name="Sisk P."/>
            <person name="Stolte C."/>
            <person name="Sykes S."/>
            <person name="Thomson T."/>
            <person name="Walk T."/>
            <person name="White J."/>
            <person name="Yandava C."/>
            <person name="Burger G."/>
            <person name="Gray M.W."/>
            <person name="Holland P.W.H."/>
            <person name="King N."/>
            <person name="Lang F.B.F."/>
            <person name="Roger A.J."/>
            <person name="Ruiz-Trillo I."/>
            <person name="Lander E."/>
            <person name="Nusbaum C."/>
        </authorList>
    </citation>
    <scope>NUCLEOTIDE SEQUENCE [LARGE SCALE GENOMIC DNA]</scope>
    <source>
        <strain evidence="15 16">DAOM BR117</strain>
    </source>
</reference>
<evidence type="ECO:0000313" key="15">
    <source>
        <dbReference type="EMBL" id="KNC96111.1"/>
    </source>
</evidence>
<dbReference type="GO" id="GO:0005634">
    <property type="term" value="C:nucleus"/>
    <property type="evidence" value="ECO:0007669"/>
    <property type="project" value="UniProtKB-SubCell"/>
</dbReference>
<keyword evidence="16" id="KW-1185">Reference proteome</keyword>
<dbReference type="OrthoDB" id="1711508at2759"/>
<dbReference type="GO" id="GO:0004722">
    <property type="term" value="F:protein serine/threonine phosphatase activity"/>
    <property type="evidence" value="ECO:0007669"/>
    <property type="project" value="UniProtKB-EC"/>
</dbReference>
<dbReference type="InterPro" id="IPR051658">
    <property type="entry name" value="UBLCP1"/>
</dbReference>
<feature type="domain" description="FCP1 homology" evidence="14">
    <location>
        <begin position="194"/>
        <end position="361"/>
    </location>
</feature>
<dbReference type="EMBL" id="KQ257471">
    <property type="protein sequence ID" value="KNC96111.1"/>
    <property type="molecule type" value="Genomic_DNA"/>
</dbReference>
<dbReference type="Gene3D" id="3.40.50.1000">
    <property type="entry name" value="HAD superfamily/HAD-like"/>
    <property type="match status" value="1"/>
</dbReference>
<dbReference type="SMART" id="SM00577">
    <property type="entry name" value="CPDc"/>
    <property type="match status" value="1"/>
</dbReference>
<dbReference type="GO" id="GO:0046872">
    <property type="term" value="F:metal ion binding"/>
    <property type="evidence" value="ECO:0007669"/>
    <property type="project" value="UniProtKB-KW"/>
</dbReference>
<dbReference type="STRING" id="645134.A0A0L0H5D9"/>
<dbReference type="GeneID" id="27691659"/>
<accession>A0A0L0H5D9</accession>
<keyword evidence="6" id="KW-0460">Magnesium</keyword>
<comment type="subcellular location">
    <subcellularLocation>
        <location evidence="2">Nucleus</location>
    </subcellularLocation>
</comment>
<protein>
    <recommendedName>
        <fullName evidence="3">protein-serine/threonine phosphatase</fullName>
        <ecNumber evidence="3">3.1.3.16</ecNumber>
    </recommendedName>
    <alternativeName>
        <fullName evidence="9">Nuclear proteasome inhibitor UBLCP1</fullName>
    </alternativeName>
</protein>
<dbReference type="SUPFAM" id="SSF56784">
    <property type="entry name" value="HAD-like"/>
    <property type="match status" value="1"/>
</dbReference>
<dbReference type="OMA" id="TVHTPKY"/>
<dbReference type="SMART" id="SM00213">
    <property type="entry name" value="UBQ"/>
    <property type="match status" value="1"/>
</dbReference>
<dbReference type="InterPro" id="IPR023214">
    <property type="entry name" value="HAD_sf"/>
</dbReference>
<feature type="domain" description="Ubiquitin-like" evidence="13">
    <location>
        <begin position="60"/>
        <end position="132"/>
    </location>
</feature>
<keyword evidence="5 15" id="KW-0378">Hydrolase</keyword>
<dbReference type="InterPro" id="IPR004274">
    <property type="entry name" value="FCP1_dom"/>
</dbReference>
<dbReference type="PROSITE" id="PS50969">
    <property type="entry name" value="FCP1"/>
    <property type="match status" value="1"/>
</dbReference>
<keyword evidence="7" id="KW-0904">Protein phosphatase</keyword>